<dbReference type="InterPro" id="IPR011250">
    <property type="entry name" value="OMP/PagP_B-barrel"/>
</dbReference>
<name>A0AAC8QCZ3_9BACT</name>
<reference evidence="1 2" key="1">
    <citation type="submission" date="2015-05" db="EMBL/GenBank/DDBJ databases">
        <title>Genome assembly of Archangium gephyra DSM 2261.</title>
        <authorList>
            <person name="Sharma G."/>
            <person name="Subramanian S."/>
        </authorList>
    </citation>
    <scope>NUCLEOTIDE SEQUENCE [LARGE SCALE GENOMIC DNA]</scope>
    <source>
        <strain evidence="1 2">DSM 2261</strain>
    </source>
</reference>
<dbReference type="SUPFAM" id="SSF56925">
    <property type="entry name" value="OMPA-like"/>
    <property type="match status" value="1"/>
</dbReference>
<dbReference type="EMBL" id="CP011509">
    <property type="protein sequence ID" value="AKJ05104.1"/>
    <property type="molecule type" value="Genomic_DNA"/>
</dbReference>
<dbReference type="Proteomes" id="UP000035579">
    <property type="component" value="Chromosome"/>
</dbReference>
<dbReference type="KEGG" id="age:AA314_06730"/>
<protein>
    <submittedName>
        <fullName evidence="1">Uncharacterized protein</fullName>
    </submittedName>
</protein>
<evidence type="ECO:0000313" key="1">
    <source>
        <dbReference type="EMBL" id="AKJ05104.1"/>
    </source>
</evidence>
<proteinExistence type="predicted"/>
<accession>A0AAC8QCZ3</accession>
<gene>
    <name evidence="1" type="ORF">AA314_06730</name>
</gene>
<organism evidence="1 2">
    <name type="scientific">Archangium gephyra</name>
    <dbReference type="NCBI Taxonomy" id="48"/>
    <lineage>
        <taxon>Bacteria</taxon>
        <taxon>Pseudomonadati</taxon>
        <taxon>Myxococcota</taxon>
        <taxon>Myxococcia</taxon>
        <taxon>Myxococcales</taxon>
        <taxon>Cystobacterineae</taxon>
        <taxon>Archangiaceae</taxon>
        <taxon>Archangium</taxon>
    </lineage>
</organism>
<evidence type="ECO:0000313" key="2">
    <source>
        <dbReference type="Proteomes" id="UP000035579"/>
    </source>
</evidence>
<dbReference type="Gene3D" id="2.40.160.20">
    <property type="match status" value="1"/>
</dbReference>
<sequence>MATVLVQPSPGLRAEGQFHPLTLGWVRPYARLGATAFFVEEDAQGATTFFGGVSGRAALGVDVQFTSRLFAFADVAYEHFLTSGDRYQPRSVLFSLGVGLFP</sequence>
<dbReference type="AlphaFoldDB" id="A0AAC8QCZ3"/>